<proteinExistence type="predicted"/>
<keyword evidence="1 2" id="KW-0808">Transferase</keyword>
<dbReference type="Gene3D" id="3.40.1080.10">
    <property type="entry name" value="Glutaconate Coenzyme A-transferase"/>
    <property type="match status" value="2"/>
</dbReference>
<dbReference type="EC" id="2.8.3.10" evidence="1"/>
<organism evidence="2 3">
    <name type="scientific">Hathewaya limosa</name>
    <name type="common">Clostridium limosum</name>
    <dbReference type="NCBI Taxonomy" id="1536"/>
    <lineage>
        <taxon>Bacteria</taxon>
        <taxon>Bacillati</taxon>
        <taxon>Bacillota</taxon>
        <taxon>Clostridia</taxon>
        <taxon>Eubacteriales</taxon>
        <taxon>Clostridiaceae</taxon>
        <taxon>Hathewaya</taxon>
    </lineage>
</organism>
<comment type="subcellular location">
    <subcellularLocation>
        <location evidence="1">Cytoplasm</location>
    </subcellularLocation>
</comment>
<keyword evidence="1 2" id="KW-0456">Lyase</keyword>
<comment type="catalytic activity">
    <reaction evidence="1">
        <text>citrate = oxaloacetate + acetate</text>
        <dbReference type="Rhea" id="RHEA:10760"/>
        <dbReference type="ChEBI" id="CHEBI:16452"/>
        <dbReference type="ChEBI" id="CHEBI:16947"/>
        <dbReference type="ChEBI" id="CHEBI:30089"/>
        <dbReference type="EC" id="4.1.3.6"/>
    </reaction>
</comment>
<dbReference type="PANTHER" id="PTHR40596:SF1">
    <property type="entry name" value="CITRATE LYASE ALPHA CHAIN"/>
    <property type="match status" value="1"/>
</dbReference>
<comment type="catalytic activity">
    <reaction evidence="1">
        <text>citrate + acetyl-CoA = (3S)-citryl-CoA + acetate</text>
        <dbReference type="Rhea" id="RHEA:19405"/>
        <dbReference type="ChEBI" id="CHEBI:16947"/>
        <dbReference type="ChEBI" id="CHEBI:30089"/>
        <dbReference type="ChEBI" id="CHEBI:57288"/>
        <dbReference type="ChEBI" id="CHEBI:57321"/>
        <dbReference type="EC" id="2.8.3.10"/>
    </reaction>
</comment>
<evidence type="ECO:0000256" key="1">
    <source>
        <dbReference type="PIRNR" id="PIRNR009451"/>
    </source>
</evidence>
<dbReference type="NCBIfam" id="TIGR01584">
    <property type="entry name" value="citF"/>
    <property type="match status" value="1"/>
</dbReference>
<dbReference type="RefSeq" id="WP_307355490.1">
    <property type="nucleotide sequence ID" value="NZ_BAAACJ010000029.1"/>
</dbReference>
<dbReference type="Pfam" id="PF04223">
    <property type="entry name" value="CitF"/>
    <property type="match status" value="1"/>
</dbReference>
<comment type="caution">
    <text evidence="2">The sequence shown here is derived from an EMBL/GenBank/DDBJ whole genome shotgun (WGS) entry which is preliminary data.</text>
</comment>
<dbReference type="GO" id="GO:0016829">
    <property type="term" value="F:lyase activity"/>
    <property type="evidence" value="ECO:0007669"/>
    <property type="project" value="UniProtKB-KW"/>
</dbReference>
<protein>
    <recommendedName>
        <fullName evidence="1">Citrate lyase alpha chain</fullName>
        <shortName evidence="1">Citrase alpha chain</shortName>
        <ecNumber evidence="1">2.8.3.10</ecNumber>
        <ecNumber evidence="1">4.1.3.6</ecNumber>
    </recommendedName>
    <alternativeName>
        <fullName evidence="1">Citrate (pro-3S)-lyase alpha chain</fullName>
    </alternativeName>
    <alternativeName>
        <fullName evidence="1">Citrate CoA-transferase subunit</fullName>
    </alternativeName>
</protein>
<dbReference type="SUPFAM" id="SSF100950">
    <property type="entry name" value="NagB/RpiA/CoA transferase-like"/>
    <property type="match status" value="2"/>
</dbReference>
<dbReference type="EMBL" id="JAUSWN010000008">
    <property type="protein sequence ID" value="MDQ0479453.1"/>
    <property type="molecule type" value="Genomic_DNA"/>
</dbReference>
<evidence type="ECO:0000313" key="3">
    <source>
        <dbReference type="Proteomes" id="UP001224418"/>
    </source>
</evidence>
<accession>A0ABU0JTH5</accession>
<sequence length="512" mass="54769">MKNVLGRELPEVIEGYGKVKPFEGAFVHVGECEKRALKIKSTKPGEDKLVNSLDELLNKLELKDGMTIAFHHHLRNGDYVLNMVVEALAKRGIKNLTIAASSIFPVHAPLVKYMEDGTVTGLYAAYMSGPVAIAVSEGKLKTPAVMHTHGGRARLMESGDLHVDIAFLAAPTADEYGNINGVEGPSACGSLGYAEADAEFADTVIAITDNLVPYPACPIEITQSCVDYVLKIDSIGDPAGIVSGTTQVTKDPIGLKIAKMASDAMVASGLVKDGLSFQTGAGGISLAVASELKEYMKKEQIQGSFAAGGITGYMVEMLEEGLFRNIFDVQCFDLKAVKSIKDNPKHMSMSSSMYGNALNKGAVVNKLDIMILGATEIDTDFNVNVTTASDGTIMGGSGGHSDTAAGSKLAIVVTKLVKSRTPIIKNRVTTVTTPGESIDMVVTERGIAINPRRKDLIEKLKDTRLPIMTIEQLKDLAENMTGKPKELEFTDEVVAVVEYRDGTVIDVVRKAK</sequence>
<gene>
    <name evidence="2" type="ORF">QOZ93_001194</name>
</gene>
<keyword evidence="1" id="KW-0963">Cytoplasm</keyword>
<dbReference type="EC" id="4.1.3.6" evidence="1"/>
<dbReference type="InterPro" id="IPR006472">
    <property type="entry name" value="Citrate_lyase_asu"/>
</dbReference>
<dbReference type="PANTHER" id="PTHR40596">
    <property type="entry name" value="CITRATE LYASE ALPHA CHAIN"/>
    <property type="match status" value="1"/>
</dbReference>
<dbReference type="InterPro" id="IPR037171">
    <property type="entry name" value="NagB/RpiA_transferase-like"/>
</dbReference>
<reference evidence="2 3" key="1">
    <citation type="submission" date="2023-07" db="EMBL/GenBank/DDBJ databases">
        <title>Genomic Encyclopedia of Type Strains, Phase IV (KMG-IV): sequencing the most valuable type-strain genomes for metagenomic binning, comparative biology and taxonomic classification.</title>
        <authorList>
            <person name="Goeker M."/>
        </authorList>
    </citation>
    <scope>NUCLEOTIDE SEQUENCE [LARGE SCALE GENOMIC DNA]</scope>
    <source>
        <strain evidence="2 3">DSM 1400</strain>
    </source>
</reference>
<dbReference type="GO" id="GO:0008814">
    <property type="term" value="F:citrate CoA-transferase activity"/>
    <property type="evidence" value="ECO:0007669"/>
    <property type="project" value="UniProtKB-EC"/>
</dbReference>
<keyword evidence="3" id="KW-1185">Reference proteome</keyword>
<name>A0ABU0JTH5_HATLI</name>
<dbReference type="Proteomes" id="UP001224418">
    <property type="component" value="Unassembled WGS sequence"/>
</dbReference>
<evidence type="ECO:0000313" key="2">
    <source>
        <dbReference type="EMBL" id="MDQ0479453.1"/>
    </source>
</evidence>
<dbReference type="PIRSF" id="PIRSF009451">
    <property type="entry name" value="Citrt_lyas_alpha"/>
    <property type="match status" value="1"/>
</dbReference>